<dbReference type="PANTHER" id="PTHR45982:SF1">
    <property type="entry name" value="REGULATOR OF CHROMOSOME CONDENSATION"/>
    <property type="match status" value="1"/>
</dbReference>
<reference evidence="1 2" key="1">
    <citation type="submission" date="2015-03" db="EMBL/GenBank/DDBJ databases">
        <title>Genome assembly of Sandaracinus amylolyticus DSM 53668.</title>
        <authorList>
            <person name="Sharma G."/>
            <person name="Subramanian S."/>
        </authorList>
    </citation>
    <scope>NUCLEOTIDE SEQUENCE [LARGE SCALE GENOMIC DNA]</scope>
    <source>
        <strain evidence="1 2">DSM 53668</strain>
    </source>
</reference>
<protein>
    <submittedName>
        <fullName evidence="1">Regulator of chromosome condensation, RCC1</fullName>
    </submittedName>
</protein>
<dbReference type="GO" id="GO:0005737">
    <property type="term" value="C:cytoplasm"/>
    <property type="evidence" value="ECO:0007669"/>
    <property type="project" value="TreeGrafter"/>
</dbReference>
<dbReference type="InterPro" id="IPR000408">
    <property type="entry name" value="Reg_chr_condens"/>
</dbReference>
<dbReference type="PRINTS" id="PR00633">
    <property type="entry name" value="RCCNDNSATION"/>
</dbReference>
<dbReference type="Proteomes" id="UP000034883">
    <property type="component" value="Chromosome"/>
</dbReference>
<gene>
    <name evidence="1" type="ORF">DB32_004306</name>
</gene>
<dbReference type="EMBL" id="CP011125">
    <property type="protein sequence ID" value="AKF07157.1"/>
    <property type="molecule type" value="Genomic_DNA"/>
</dbReference>
<evidence type="ECO:0000313" key="2">
    <source>
        <dbReference type="Proteomes" id="UP000034883"/>
    </source>
</evidence>
<accession>A0A0F6YIL0</accession>
<name>A0A0F6YIL0_9BACT</name>
<dbReference type="SUPFAM" id="SSF50985">
    <property type="entry name" value="RCC1/BLIP-II"/>
    <property type="match status" value="2"/>
</dbReference>
<proteinExistence type="predicted"/>
<dbReference type="Gene3D" id="2.130.10.30">
    <property type="entry name" value="Regulator of chromosome condensation 1/beta-lactamase-inhibitor protein II"/>
    <property type="match status" value="2"/>
</dbReference>
<organism evidence="1 2">
    <name type="scientific">Sandaracinus amylolyticus</name>
    <dbReference type="NCBI Taxonomy" id="927083"/>
    <lineage>
        <taxon>Bacteria</taxon>
        <taxon>Pseudomonadati</taxon>
        <taxon>Myxococcota</taxon>
        <taxon>Polyangia</taxon>
        <taxon>Polyangiales</taxon>
        <taxon>Sandaracinaceae</taxon>
        <taxon>Sandaracinus</taxon>
    </lineage>
</organism>
<dbReference type="PROSITE" id="PS50012">
    <property type="entry name" value="RCC1_3"/>
    <property type="match status" value="1"/>
</dbReference>
<dbReference type="Pfam" id="PF00415">
    <property type="entry name" value="RCC1"/>
    <property type="match status" value="1"/>
</dbReference>
<evidence type="ECO:0000313" key="1">
    <source>
        <dbReference type="EMBL" id="AKF07157.1"/>
    </source>
</evidence>
<dbReference type="Pfam" id="PF13540">
    <property type="entry name" value="RCC1_2"/>
    <property type="match status" value="2"/>
</dbReference>
<sequence>MGVLVCAVGLLSPGCYLAHSLDGADGPAPLDASVVDARVARPDAGPPPPPEEPPPGTRVVQISVGGDHVCAVSDEGALYCWGQNDIGQLGVNERRASSRPLRVHGLPPIASVSAGASHTCAVDVDGGLWCWGFDHYRQLGVRAEERPDCGRAVCSPIPLRVPDVPPVRRVWIGVHGTCAELVEGDELRCWGTDAASRAISRSAVHGVRDLGMGLSHACLWMPDERVRCVGDGTFGRAGDEGRGDGIVDLDDVIDLEVGAEHACVLLADTRVLCWGYNWDGALGIKEGLPYCVHGDTGGACAIAPIAPTGDPTGTALSIGSRRSCVIDTDGGVTCWGPWTIEGGTVWCGGGAPEECDPTPTRVPGIAAPRAISAGDSVVCAIVEDGGVMCWGWDTDGQLGHGVVEGTLVREPVRVIGFGG</sequence>
<keyword evidence="2" id="KW-1185">Reference proteome</keyword>
<dbReference type="PANTHER" id="PTHR45982">
    <property type="entry name" value="REGULATOR OF CHROMOSOME CONDENSATION"/>
    <property type="match status" value="1"/>
</dbReference>
<dbReference type="AlphaFoldDB" id="A0A0F6YIL0"/>
<dbReference type="InterPro" id="IPR051553">
    <property type="entry name" value="Ran_GTPase-activating"/>
</dbReference>
<dbReference type="InterPro" id="IPR009091">
    <property type="entry name" value="RCC1/BLIP-II"/>
</dbReference>
<dbReference type="GO" id="GO:0005085">
    <property type="term" value="F:guanyl-nucleotide exchange factor activity"/>
    <property type="evidence" value="ECO:0007669"/>
    <property type="project" value="TreeGrafter"/>
</dbReference>
<dbReference type="KEGG" id="samy:DB32_004306"/>
<dbReference type="STRING" id="927083.DB32_004306"/>